<name>A0A5C3Q095_9AGAR</name>
<proteinExistence type="predicted"/>
<sequence length="66" mass="6873">MSASLVQLTDVLLRLDTWVQGPSRAVNEVSGTSVVSCAYSVGGEGTCIFVQYPAATTITDTYSGPT</sequence>
<gene>
    <name evidence="1" type="ORF">BDV98DRAFT_577586</name>
</gene>
<protein>
    <submittedName>
        <fullName evidence="1">Uncharacterized protein</fullName>
    </submittedName>
</protein>
<accession>A0A5C3Q095</accession>
<dbReference type="AlphaFoldDB" id="A0A5C3Q095"/>
<dbReference type="Proteomes" id="UP000305067">
    <property type="component" value="Unassembled WGS sequence"/>
</dbReference>
<keyword evidence="2" id="KW-1185">Reference proteome</keyword>
<reference evidence="1 2" key="1">
    <citation type="journal article" date="2019" name="Nat. Ecol. Evol.">
        <title>Megaphylogeny resolves global patterns of mushroom evolution.</title>
        <authorList>
            <person name="Varga T."/>
            <person name="Krizsan K."/>
            <person name="Foldi C."/>
            <person name="Dima B."/>
            <person name="Sanchez-Garcia M."/>
            <person name="Sanchez-Ramirez S."/>
            <person name="Szollosi G.J."/>
            <person name="Szarkandi J.G."/>
            <person name="Papp V."/>
            <person name="Albert L."/>
            <person name="Andreopoulos W."/>
            <person name="Angelini C."/>
            <person name="Antonin V."/>
            <person name="Barry K.W."/>
            <person name="Bougher N.L."/>
            <person name="Buchanan P."/>
            <person name="Buyck B."/>
            <person name="Bense V."/>
            <person name="Catcheside P."/>
            <person name="Chovatia M."/>
            <person name="Cooper J."/>
            <person name="Damon W."/>
            <person name="Desjardin D."/>
            <person name="Finy P."/>
            <person name="Geml J."/>
            <person name="Haridas S."/>
            <person name="Hughes K."/>
            <person name="Justo A."/>
            <person name="Karasinski D."/>
            <person name="Kautmanova I."/>
            <person name="Kiss B."/>
            <person name="Kocsube S."/>
            <person name="Kotiranta H."/>
            <person name="LaButti K.M."/>
            <person name="Lechner B.E."/>
            <person name="Liimatainen K."/>
            <person name="Lipzen A."/>
            <person name="Lukacs Z."/>
            <person name="Mihaltcheva S."/>
            <person name="Morgado L.N."/>
            <person name="Niskanen T."/>
            <person name="Noordeloos M.E."/>
            <person name="Ohm R.A."/>
            <person name="Ortiz-Santana B."/>
            <person name="Ovrebo C."/>
            <person name="Racz N."/>
            <person name="Riley R."/>
            <person name="Savchenko A."/>
            <person name="Shiryaev A."/>
            <person name="Soop K."/>
            <person name="Spirin V."/>
            <person name="Szebenyi C."/>
            <person name="Tomsovsky M."/>
            <person name="Tulloss R.E."/>
            <person name="Uehling J."/>
            <person name="Grigoriev I.V."/>
            <person name="Vagvolgyi C."/>
            <person name="Papp T."/>
            <person name="Martin F.M."/>
            <person name="Miettinen O."/>
            <person name="Hibbett D.S."/>
            <person name="Nagy L.G."/>
        </authorList>
    </citation>
    <scope>NUCLEOTIDE SEQUENCE [LARGE SCALE GENOMIC DNA]</scope>
    <source>
        <strain evidence="1 2">CBS 309.79</strain>
    </source>
</reference>
<evidence type="ECO:0000313" key="1">
    <source>
        <dbReference type="EMBL" id="TFK95544.1"/>
    </source>
</evidence>
<organism evidence="1 2">
    <name type="scientific">Pterulicium gracile</name>
    <dbReference type="NCBI Taxonomy" id="1884261"/>
    <lineage>
        <taxon>Eukaryota</taxon>
        <taxon>Fungi</taxon>
        <taxon>Dikarya</taxon>
        <taxon>Basidiomycota</taxon>
        <taxon>Agaricomycotina</taxon>
        <taxon>Agaricomycetes</taxon>
        <taxon>Agaricomycetidae</taxon>
        <taxon>Agaricales</taxon>
        <taxon>Pleurotineae</taxon>
        <taxon>Pterulaceae</taxon>
        <taxon>Pterulicium</taxon>
    </lineage>
</organism>
<dbReference type="EMBL" id="ML178881">
    <property type="protein sequence ID" value="TFK95544.1"/>
    <property type="molecule type" value="Genomic_DNA"/>
</dbReference>
<evidence type="ECO:0000313" key="2">
    <source>
        <dbReference type="Proteomes" id="UP000305067"/>
    </source>
</evidence>